<accession>A0ABU1IQQ5</accession>
<sequence length="286" mass="33142">MWGSPSWLENYLDLLQLEREEASFAYLEQICRRHLAVFPFENAGKLIDHHEGRFPSRLVPSMEEFLERHRAQQLGGTCYILNSHLFRLLRALGFDCRLLPVGESHVAILVRLPDLGGERVYVDVGSASPLYRPVRFETEPQNRTGFGGYEVRLRPVEDGEGRWRYTRHIDGRLGEPIWTFDPDTTVSSIQSFSKAIYRSYQPDGAFMTILRCQVWQWERSRSLSLVNNRFSIRHQDGAVEKRTLADRKAIRQVMEEEFGYPDFPSGRVMDILEERGVSVFPKSDTA</sequence>
<evidence type="ECO:0000256" key="1">
    <source>
        <dbReference type="ARBA" id="ARBA00006547"/>
    </source>
</evidence>
<dbReference type="SUPFAM" id="SSF54001">
    <property type="entry name" value="Cysteine proteinases"/>
    <property type="match status" value="1"/>
</dbReference>
<dbReference type="EMBL" id="JAVDQG010000004">
    <property type="protein sequence ID" value="MDR6226259.1"/>
    <property type="molecule type" value="Genomic_DNA"/>
</dbReference>
<comment type="similarity">
    <text evidence="1">Belongs to the arylamine N-acetyltransferase family.</text>
</comment>
<dbReference type="RefSeq" id="WP_309865890.1">
    <property type="nucleotide sequence ID" value="NZ_JAVDQG010000004.1"/>
</dbReference>
<dbReference type="InterPro" id="IPR053710">
    <property type="entry name" value="Arylamine_NAT_domain_sf"/>
</dbReference>
<comment type="caution">
    <text evidence="2">The sequence shown here is derived from an EMBL/GenBank/DDBJ whole genome shotgun (WGS) entry which is preliminary data.</text>
</comment>
<protein>
    <submittedName>
        <fullName evidence="2">Arylamine N-acetyltransferase</fullName>
    </submittedName>
</protein>
<name>A0ABU1IQQ5_9BACL</name>
<reference evidence="2 3" key="1">
    <citation type="submission" date="2023-07" db="EMBL/GenBank/DDBJ databases">
        <title>Genomic Encyclopedia of Type Strains, Phase IV (KMG-IV): sequencing the most valuable type-strain genomes for metagenomic binning, comparative biology and taxonomic classification.</title>
        <authorList>
            <person name="Goeker M."/>
        </authorList>
    </citation>
    <scope>NUCLEOTIDE SEQUENCE [LARGE SCALE GENOMIC DNA]</scope>
    <source>
        <strain evidence="2 3">DSM 45903</strain>
    </source>
</reference>
<dbReference type="InterPro" id="IPR001447">
    <property type="entry name" value="Arylamine_N-AcTrfase"/>
</dbReference>
<proteinExistence type="inferred from homology"/>
<dbReference type="PANTHER" id="PTHR11786">
    <property type="entry name" value="N-HYDROXYARYLAMINE O-ACETYLTRANSFERASE"/>
    <property type="match status" value="1"/>
</dbReference>
<dbReference type="Proteomes" id="UP001185012">
    <property type="component" value="Unassembled WGS sequence"/>
</dbReference>
<dbReference type="PANTHER" id="PTHR11786:SF0">
    <property type="entry name" value="ARYLAMINE N-ACETYLTRANSFERASE 4-RELATED"/>
    <property type="match status" value="1"/>
</dbReference>
<dbReference type="Pfam" id="PF00797">
    <property type="entry name" value="Acetyltransf_2"/>
    <property type="match status" value="1"/>
</dbReference>
<evidence type="ECO:0000313" key="2">
    <source>
        <dbReference type="EMBL" id="MDR6226259.1"/>
    </source>
</evidence>
<organism evidence="2 3">
    <name type="scientific">Desmospora profundinema</name>
    <dbReference type="NCBI Taxonomy" id="1571184"/>
    <lineage>
        <taxon>Bacteria</taxon>
        <taxon>Bacillati</taxon>
        <taxon>Bacillota</taxon>
        <taxon>Bacilli</taxon>
        <taxon>Bacillales</taxon>
        <taxon>Thermoactinomycetaceae</taxon>
        <taxon>Desmospora</taxon>
    </lineage>
</organism>
<dbReference type="InterPro" id="IPR038765">
    <property type="entry name" value="Papain-like_cys_pep_sf"/>
</dbReference>
<gene>
    <name evidence="2" type="ORF">JOE21_002265</name>
</gene>
<keyword evidence="3" id="KW-1185">Reference proteome</keyword>
<dbReference type="Gene3D" id="3.30.2140.20">
    <property type="match status" value="1"/>
</dbReference>
<evidence type="ECO:0000313" key="3">
    <source>
        <dbReference type="Proteomes" id="UP001185012"/>
    </source>
</evidence>